<dbReference type="PANTHER" id="PTHR30348">
    <property type="entry name" value="UNCHARACTERIZED PROTEIN YECE"/>
    <property type="match status" value="1"/>
</dbReference>
<organism evidence="2 3">
    <name type="scientific">Paenibacillus catalpae</name>
    <dbReference type="NCBI Taxonomy" id="1045775"/>
    <lineage>
        <taxon>Bacteria</taxon>
        <taxon>Bacillati</taxon>
        <taxon>Bacillota</taxon>
        <taxon>Bacilli</taxon>
        <taxon>Bacillales</taxon>
        <taxon>Paenibacillaceae</taxon>
        <taxon>Paenibacillus</taxon>
    </lineage>
</organism>
<sequence length="296" mass="33915">MPIHIGLAGWGDQDRLYGPGVKAKDRLKEYAKHFPLVEVDSSFYAIQPPERFAKWTEETPESLHFIVKAYQGMTGHQRGPAAAAAANDPDSTFAAFRESLKPVIDAGRLRAALFQYPPWFDCTRDNVRVLRETKRRMEGVPVALEFRHQSWFTEDYRERTLDFMRQEGWMHSVCDEPQAGLGSIPTVLEATDAAMTVVRFHGRNASGWNQGGAPNWRDVRYLYRYKEDELKEWAEKLLQLQEQSDHICVIFNNNSGGDAADNAKQMMALLGQLRPDGRDPLEPREEPPQYEQLDLF</sequence>
<dbReference type="Proteomes" id="UP000198855">
    <property type="component" value="Unassembled WGS sequence"/>
</dbReference>
<reference evidence="3" key="1">
    <citation type="submission" date="2016-10" db="EMBL/GenBank/DDBJ databases">
        <authorList>
            <person name="Varghese N."/>
            <person name="Submissions S."/>
        </authorList>
    </citation>
    <scope>NUCLEOTIDE SEQUENCE [LARGE SCALE GENOMIC DNA]</scope>
    <source>
        <strain evidence="3">CGMCC 1.10784</strain>
    </source>
</reference>
<dbReference type="Pfam" id="PF01904">
    <property type="entry name" value="DUF72"/>
    <property type="match status" value="1"/>
</dbReference>
<dbReference type="OrthoDB" id="9780310at2"/>
<feature type="region of interest" description="Disordered" evidence="1">
    <location>
        <begin position="274"/>
        <end position="296"/>
    </location>
</feature>
<evidence type="ECO:0000256" key="1">
    <source>
        <dbReference type="SAM" id="MobiDB-lite"/>
    </source>
</evidence>
<dbReference type="InterPro" id="IPR036520">
    <property type="entry name" value="UPF0759_sf"/>
</dbReference>
<feature type="compositionally biased region" description="Basic and acidic residues" evidence="1">
    <location>
        <begin position="275"/>
        <end position="287"/>
    </location>
</feature>
<dbReference type="STRING" id="1045775.SAMN05216378_1941"/>
<dbReference type="InterPro" id="IPR002763">
    <property type="entry name" value="DUF72"/>
</dbReference>
<accession>A0A1I1WZ77</accession>
<dbReference type="EMBL" id="FOMT01000002">
    <property type="protein sequence ID" value="SFE00379.1"/>
    <property type="molecule type" value="Genomic_DNA"/>
</dbReference>
<dbReference type="SUPFAM" id="SSF117396">
    <property type="entry name" value="TM1631-like"/>
    <property type="match status" value="1"/>
</dbReference>
<keyword evidence="3" id="KW-1185">Reference proteome</keyword>
<protein>
    <submittedName>
        <fullName evidence="2">Uncharacterized conserved protein YecE, DUF72 family</fullName>
    </submittedName>
</protein>
<dbReference type="RefSeq" id="WP_091184018.1">
    <property type="nucleotide sequence ID" value="NZ_FOMT01000002.1"/>
</dbReference>
<dbReference type="PANTHER" id="PTHR30348:SF13">
    <property type="entry name" value="UPF0759 PROTEIN YUNF"/>
    <property type="match status" value="1"/>
</dbReference>
<proteinExistence type="predicted"/>
<dbReference type="Gene3D" id="3.20.20.410">
    <property type="entry name" value="Protein of unknown function UPF0759"/>
    <property type="match status" value="1"/>
</dbReference>
<dbReference type="AlphaFoldDB" id="A0A1I1WZ77"/>
<evidence type="ECO:0000313" key="3">
    <source>
        <dbReference type="Proteomes" id="UP000198855"/>
    </source>
</evidence>
<name>A0A1I1WZ77_9BACL</name>
<evidence type="ECO:0000313" key="2">
    <source>
        <dbReference type="EMBL" id="SFE00379.1"/>
    </source>
</evidence>
<gene>
    <name evidence="2" type="ORF">SAMN05216378_1941</name>
</gene>